<evidence type="ECO:0000313" key="2">
    <source>
        <dbReference type="Proteomes" id="UP000253345"/>
    </source>
</evidence>
<sequence>MSYNIHVGNGGYLGWKILERTSEAQKTAFSKSAELQRSRDYFVENISKVQSAEDLIGDYKLLSVALRAFGLDDDLNNKFFIRKVLEANPQDENSIVSRLPDKRYANLNAAFGLWHSSSDDTNTLDAEAITDMFTTRSFEKNIGAQHQEIELALNAKRELAELAGSNISNDTKWLRIIGSKPLRKVFEGAFGLGQNFAKLPIDRQLSEFKAKAERLTGSSDIGQFTDGEQVESLLKRYLLRTQIDSSTNTSKFSTALTLLSAGRSRSLLS</sequence>
<keyword evidence="2" id="KW-1185">Reference proteome</keyword>
<dbReference type="AlphaFoldDB" id="A0A368YPD1"/>
<reference evidence="1 2" key="1">
    <citation type="submission" date="2018-07" db="EMBL/GenBank/DDBJ databases">
        <title>Genomic Encyclopedia of Type Strains, Phase III (KMG-III): the genomes of soil and plant-associated and newly described type strains.</title>
        <authorList>
            <person name="Whitman W."/>
        </authorList>
    </citation>
    <scope>NUCLEOTIDE SEQUENCE [LARGE SCALE GENOMIC DNA]</scope>
    <source>
        <strain evidence="1 2">CECT 8525</strain>
    </source>
</reference>
<dbReference type="OrthoDB" id="7824597at2"/>
<organism evidence="1 2">
    <name type="scientific">Paracoccus lutimaris</name>
    <dbReference type="NCBI Taxonomy" id="1490030"/>
    <lineage>
        <taxon>Bacteria</taxon>
        <taxon>Pseudomonadati</taxon>
        <taxon>Pseudomonadota</taxon>
        <taxon>Alphaproteobacteria</taxon>
        <taxon>Rhodobacterales</taxon>
        <taxon>Paracoccaceae</taxon>
        <taxon>Paracoccus</taxon>
    </lineage>
</organism>
<dbReference type="Proteomes" id="UP000253345">
    <property type="component" value="Unassembled WGS sequence"/>
</dbReference>
<evidence type="ECO:0000313" key="1">
    <source>
        <dbReference type="EMBL" id="RCW80757.1"/>
    </source>
</evidence>
<name>A0A368YPD1_9RHOB</name>
<dbReference type="InterPro" id="IPR010626">
    <property type="entry name" value="DUF1217"/>
</dbReference>
<dbReference type="Gene3D" id="1.10.3700.10">
    <property type="entry name" value="AGR C 984p-like"/>
    <property type="match status" value="1"/>
</dbReference>
<dbReference type="RefSeq" id="WP_114350065.1">
    <property type="nucleotide sequence ID" value="NZ_QPJL01000017.1"/>
</dbReference>
<dbReference type="SUPFAM" id="SSF158837">
    <property type="entry name" value="AGR C 984p-like"/>
    <property type="match status" value="1"/>
</dbReference>
<accession>A0A368YPD1</accession>
<gene>
    <name evidence="1" type="ORF">DFP89_1172</name>
</gene>
<comment type="caution">
    <text evidence="1">The sequence shown here is derived from an EMBL/GenBank/DDBJ whole genome shotgun (WGS) entry which is preliminary data.</text>
</comment>
<protein>
    <submittedName>
        <fullName evidence="1">Uncharacterized protein DUF1217</fullName>
    </submittedName>
</protein>
<dbReference type="InterPro" id="IPR023157">
    <property type="entry name" value="AGR-C-984p-like_sf"/>
</dbReference>
<dbReference type="EMBL" id="QPJL01000017">
    <property type="protein sequence ID" value="RCW80757.1"/>
    <property type="molecule type" value="Genomic_DNA"/>
</dbReference>
<dbReference type="Pfam" id="PF06748">
    <property type="entry name" value="DUF1217"/>
    <property type="match status" value="1"/>
</dbReference>
<proteinExistence type="predicted"/>